<keyword evidence="6" id="KW-1185">Reference proteome</keyword>
<sequence length="394" mass="43745">MALNPTPEWLDAVDRATLAANPSIAEDPALAAVVSRSNRSNMIHFAAANLHNPGAPVSPNLGNEQLRMARELVRHGHDKAALDVYRIGQNVALRRWTEIAFELTSDPDELRELLDIPVRSANDFVDATLAGLAVQMQLEHDELTRDVRAKRRKVVELLLEGAPISRERAETQLGYPLEPAHTAAIIWIDHPDADHGQLDRAAEAVSHALGSPRWLLVTASETTRWAWLTDVARLDQDRLHEVFNTTSPARIAIGSTTGGLEGFRRSHIEALTTQRTLLRLGANRRVTCFADIEMVALLTQAPRDTDAFIKNTLGEFESANPALHTTVLTYINQQCNATHAAGLLYIHRNTLVQRLETAQRLLPRPLDGNITQIAVALEVLRWRNNQNGGPEHRH</sequence>
<feature type="domain" description="CdaR GGDEF-like" evidence="4">
    <location>
        <begin position="166"/>
        <end position="275"/>
    </location>
</feature>
<evidence type="ECO:0000313" key="5">
    <source>
        <dbReference type="EMBL" id="VDM88378.1"/>
    </source>
</evidence>
<dbReference type="KEGG" id="mbai:MB901379_01940"/>
<dbReference type="Pfam" id="PF17853">
    <property type="entry name" value="GGDEF_2"/>
    <property type="match status" value="1"/>
</dbReference>
<feature type="domain" description="PucR C-terminal helix-turn-helix" evidence="3">
    <location>
        <begin position="323"/>
        <end position="377"/>
    </location>
</feature>
<evidence type="ECO:0000256" key="1">
    <source>
        <dbReference type="ARBA" id="ARBA00006754"/>
    </source>
</evidence>
<dbReference type="PANTHER" id="PTHR33744">
    <property type="entry name" value="CARBOHYDRATE DIACID REGULATOR"/>
    <property type="match status" value="1"/>
</dbReference>
<organism evidence="5 6">
    <name type="scientific">Mycobacterium basiliense</name>
    <dbReference type="NCBI Taxonomy" id="2094119"/>
    <lineage>
        <taxon>Bacteria</taxon>
        <taxon>Bacillati</taxon>
        <taxon>Actinomycetota</taxon>
        <taxon>Actinomycetes</taxon>
        <taxon>Mycobacteriales</taxon>
        <taxon>Mycobacteriaceae</taxon>
        <taxon>Mycobacterium</taxon>
    </lineage>
</organism>
<accession>A0A3S4FQ82</accession>
<dbReference type="PANTHER" id="PTHR33744:SF1">
    <property type="entry name" value="DNA-BINDING TRANSCRIPTIONAL ACTIVATOR ADER"/>
    <property type="match status" value="1"/>
</dbReference>
<proteinExistence type="inferred from homology"/>
<dbReference type="Pfam" id="PF13556">
    <property type="entry name" value="HTH_30"/>
    <property type="match status" value="1"/>
</dbReference>
<evidence type="ECO:0000313" key="6">
    <source>
        <dbReference type="Proteomes" id="UP000269998"/>
    </source>
</evidence>
<feature type="coiled-coil region" evidence="2">
    <location>
        <begin position="133"/>
        <end position="160"/>
    </location>
</feature>
<name>A0A3S4FQ82_9MYCO</name>
<evidence type="ECO:0000256" key="2">
    <source>
        <dbReference type="SAM" id="Coils"/>
    </source>
</evidence>
<protein>
    <submittedName>
        <fullName evidence="5">Sugar diacid utilization regulator</fullName>
    </submittedName>
</protein>
<gene>
    <name evidence="5" type="ORF">MB901379_01940</name>
</gene>
<dbReference type="InterPro" id="IPR041522">
    <property type="entry name" value="CdaR_GGDEF"/>
</dbReference>
<evidence type="ECO:0000259" key="3">
    <source>
        <dbReference type="Pfam" id="PF13556"/>
    </source>
</evidence>
<dbReference type="EMBL" id="LR130759">
    <property type="protein sequence ID" value="VDM88378.1"/>
    <property type="molecule type" value="Genomic_DNA"/>
</dbReference>
<dbReference type="InterPro" id="IPR042070">
    <property type="entry name" value="PucR_C-HTH_sf"/>
</dbReference>
<dbReference type="AlphaFoldDB" id="A0A3S4FQ82"/>
<comment type="similarity">
    <text evidence="1">Belongs to the CdaR family.</text>
</comment>
<dbReference type="Proteomes" id="UP000269998">
    <property type="component" value="Chromosome"/>
</dbReference>
<dbReference type="InterPro" id="IPR025736">
    <property type="entry name" value="PucR_C-HTH_dom"/>
</dbReference>
<reference evidence="6" key="1">
    <citation type="submission" date="2018-02" db="EMBL/GenBank/DDBJ databases">
        <authorList>
            <person name="Seth-Smith MB H."/>
            <person name="Seth-Smith H."/>
        </authorList>
    </citation>
    <scope>NUCLEOTIDE SEQUENCE [LARGE SCALE GENOMIC DNA]</scope>
</reference>
<dbReference type="InterPro" id="IPR051448">
    <property type="entry name" value="CdaR-like_regulators"/>
</dbReference>
<evidence type="ECO:0000259" key="4">
    <source>
        <dbReference type="Pfam" id="PF17853"/>
    </source>
</evidence>
<keyword evidence="2" id="KW-0175">Coiled coil</keyword>
<dbReference type="Gene3D" id="1.10.10.2840">
    <property type="entry name" value="PucR C-terminal helix-turn-helix domain"/>
    <property type="match status" value="1"/>
</dbReference>